<dbReference type="OrthoDB" id="3040699at2759"/>
<accession>A0A1X6MMP3</accession>
<evidence type="ECO:0000313" key="2">
    <source>
        <dbReference type="EMBL" id="OSX57707.1"/>
    </source>
</evidence>
<dbReference type="EMBL" id="KZ110607">
    <property type="protein sequence ID" value="OSX57707.1"/>
    <property type="molecule type" value="Genomic_DNA"/>
</dbReference>
<feature type="compositionally biased region" description="Basic and acidic residues" evidence="1">
    <location>
        <begin position="107"/>
        <end position="123"/>
    </location>
</feature>
<feature type="compositionally biased region" description="Polar residues" evidence="1">
    <location>
        <begin position="94"/>
        <end position="104"/>
    </location>
</feature>
<feature type="region of interest" description="Disordered" evidence="1">
    <location>
        <begin position="77"/>
        <end position="123"/>
    </location>
</feature>
<feature type="region of interest" description="Disordered" evidence="1">
    <location>
        <begin position="17"/>
        <end position="48"/>
    </location>
</feature>
<keyword evidence="3" id="KW-1185">Reference proteome</keyword>
<evidence type="ECO:0000256" key="1">
    <source>
        <dbReference type="SAM" id="MobiDB-lite"/>
    </source>
</evidence>
<dbReference type="STRING" id="670580.A0A1X6MMP3"/>
<organism evidence="2 3">
    <name type="scientific">Postia placenta MAD-698-R-SB12</name>
    <dbReference type="NCBI Taxonomy" id="670580"/>
    <lineage>
        <taxon>Eukaryota</taxon>
        <taxon>Fungi</taxon>
        <taxon>Dikarya</taxon>
        <taxon>Basidiomycota</taxon>
        <taxon>Agaricomycotina</taxon>
        <taxon>Agaricomycetes</taxon>
        <taxon>Polyporales</taxon>
        <taxon>Adustoporiaceae</taxon>
        <taxon>Rhodonia</taxon>
    </lineage>
</organism>
<sequence>MSPSLLDARELTASISDNFARDASAPPDSDLPAKPKVADETTIDASPLNESEAISILAADADRDLVQELRTELDPATICQGHDLQDPNADSIIPASSGSGNEVPSQPDREDQSPPILHAEDKVVRPASPVDEAVGRMVADDERPPQEAERVASMAPGIEETAGRSPSLLTSSLEQGEVTMSAPASDSASTIEEGQITPVHRTQEITAVSSTDKAIIGTEPADIPIQQTATVPEAPPSISTAIPNVVVFGCARGTSDNHVLFEFDVSPEQHALVSKWITRYETRECLSFGCYSFDECVKRTEEPGVSLETLTIDVPTSWPRDGRLWAQLQNAAGEHNVMLSPPFMPKSQSFVDLSRSVAVGKNTLRVYQLRDHSDCVFASLKCESDEITKTTGTNF</sequence>
<dbReference type="Proteomes" id="UP000194127">
    <property type="component" value="Unassembled WGS sequence"/>
</dbReference>
<dbReference type="RefSeq" id="XP_024334501.1">
    <property type="nucleotide sequence ID" value="XM_024479870.1"/>
</dbReference>
<evidence type="ECO:0000313" key="3">
    <source>
        <dbReference type="Proteomes" id="UP000194127"/>
    </source>
</evidence>
<proteinExistence type="predicted"/>
<protein>
    <submittedName>
        <fullName evidence="2">Uncharacterized protein</fullName>
    </submittedName>
</protein>
<name>A0A1X6MMP3_9APHY</name>
<reference evidence="2 3" key="1">
    <citation type="submission" date="2017-04" db="EMBL/GenBank/DDBJ databases">
        <title>Genome Sequence of the Model Brown-Rot Fungus Postia placenta SB12.</title>
        <authorList>
            <consortium name="DOE Joint Genome Institute"/>
            <person name="Gaskell J."/>
            <person name="Kersten P."/>
            <person name="Larrondo L.F."/>
            <person name="Canessa P."/>
            <person name="Martinez D."/>
            <person name="Hibbett D."/>
            <person name="Schmoll M."/>
            <person name="Kubicek C.P."/>
            <person name="Martinez A.T."/>
            <person name="Yadav J."/>
            <person name="Master E."/>
            <person name="Magnuson J.K."/>
            <person name="James T."/>
            <person name="Yaver D."/>
            <person name="Berka R."/>
            <person name="Labutti K."/>
            <person name="Lipzen A."/>
            <person name="Aerts A."/>
            <person name="Barry K."/>
            <person name="Henrissat B."/>
            <person name="Blanchette R."/>
            <person name="Grigoriev I."/>
            <person name="Cullen D."/>
        </authorList>
    </citation>
    <scope>NUCLEOTIDE SEQUENCE [LARGE SCALE GENOMIC DNA]</scope>
    <source>
        <strain evidence="2 3">MAD-698-R-SB12</strain>
    </source>
</reference>
<feature type="region of interest" description="Disordered" evidence="1">
    <location>
        <begin position="138"/>
        <end position="165"/>
    </location>
</feature>
<gene>
    <name evidence="2" type="ORF">POSPLADRAFT_1049913</name>
</gene>
<feature type="compositionally biased region" description="Basic and acidic residues" evidence="1">
    <location>
        <begin position="138"/>
        <end position="150"/>
    </location>
</feature>
<dbReference type="GeneID" id="36324820"/>
<dbReference type="AlphaFoldDB" id="A0A1X6MMP3"/>